<keyword evidence="3" id="KW-1185">Reference proteome</keyword>
<protein>
    <submittedName>
        <fullName evidence="2">Uncharacterized protein</fullName>
    </submittedName>
</protein>
<organism evidence="2 3">
    <name type="scientific">Solanum commersonii</name>
    <name type="common">Commerson's wild potato</name>
    <name type="synonym">Commerson's nightshade</name>
    <dbReference type="NCBI Taxonomy" id="4109"/>
    <lineage>
        <taxon>Eukaryota</taxon>
        <taxon>Viridiplantae</taxon>
        <taxon>Streptophyta</taxon>
        <taxon>Embryophyta</taxon>
        <taxon>Tracheophyta</taxon>
        <taxon>Spermatophyta</taxon>
        <taxon>Magnoliopsida</taxon>
        <taxon>eudicotyledons</taxon>
        <taxon>Gunneridae</taxon>
        <taxon>Pentapetalae</taxon>
        <taxon>asterids</taxon>
        <taxon>lamiids</taxon>
        <taxon>Solanales</taxon>
        <taxon>Solanaceae</taxon>
        <taxon>Solanoideae</taxon>
        <taxon>Solaneae</taxon>
        <taxon>Solanum</taxon>
    </lineage>
</organism>
<gene>
    <name evidence="2" type="ORF">H5410_034391</name>
</gene>
<name>A0A9J5YT55_SOLCO</name>
<dbReference type="AlphaFoldDB" id="A0A9J5YT55"/>
<feature type="region of interest" description="Disordered" evidence="1">
    <location>
        <begin position="55"/>
        <end position="79"/>
    </location>
</feature>
<sequence length="145" mass="16113">MVAEQANQTIMNGKKRISKGKIKFEALPCSQKLYDCSETIMGFPKGLAPYGEASSRTCKKGEPTLRKFRPSPGCATTRINSQGERITSPCKQMLKNNFQTLYRAVGDDSHENQPWETKTPHIMARSLRGSRGNGNHNVLQLSQGL</sequence>
<dbReference type="Proteomes" id="UP000824120">
    <property type="component" value="Chromosome 6"/>
</dbReference>
<evidence type="ECO:0000256" key="1">
    <source>
        <dbReference type="SAM" id="MobiDB-lite"/>
    </source>
</evidence>
<feature type="compositionally biased region" description="Polar residues" evidence="1">
    <location>
        <begin position="133"/>
        <end position="145"/>
    </location>
</feature>
<comment type="caution">
    <text evidence="2">The sequence shown here is derived from an EMBL/GenBank/DDBJ whole genome shotgun (WGS) entry which is preliminary data.</text>
</comment>
<reference evidence="2 3" key="1">
    <citation type="submission" date="2020-09" db="EMBL/GenBank/DDBJ databases">
        <title>De no assembly of potato wild relative species, Solanum commersonii.</title>
        <authorList>
            <person name="Cho K."/>
        </authorList>
    </citation>
    <scope>NUCLEOTIDE SEQUENCE [LARGE SCALE GENOMIC DNA]</scope>
    <source>
        <strain evidence="2">LZ3.2</strain>
        <tissue evidence="2">Leaf</tissue>
    </source>
</reference>
<accession>A0A9J5YT55</accession>
<feature type="region of interest" description="Disordered" evidence="1">
    <location>
        <begin position="126"/>
        <end position="145"/>
    </location>
</feature>
<evidence type="ECO:0000313" key="3">
    <source>
        <dbReference type="Proteomes" id="UP000824120"/>
    </source>
</evidence>
<dbReference type="EMBL" id="JACXVP010000006">
    <property type="protein sequence ID" value="KAG5603021.1"/>
    <property type="molecule type" value="Genomic_DNA"/>
</dbReference>
<proteinExistence type="predicted"/>
<evidence type="ECO:0000313" key="2">
    <source>
        <dbReference type="EMBL" id="KAG5603021.1"/>
    </source>
</evidence>